<evidence type="ECO:0000313" key="2">
    <source>
        <dbReference type="Proteomes" id="UP000560470"/>
    </source>
</evidence>
<dbReference type="RefSeq" id="WP_177032318.1">
    <property type="nucleotide sequence ID" value="NZ_JACAOZ010000002.1"/>
</dbReference>
<reference evidence="1 2" key="1">
    <citation type="submission" date="2020-04" db="EMBL/GenBank/DDBJ databases">
        <title>Molecular characterization of pseudomonads from Agaricus bisporus reveal novel blotch 2 pathogens in Western Europe.</title>
        <authorList>
            <person name="Taparia T."/>
            <person name="Krijger M."/>
            <person name="Haynes E."/>
            <person name="Elpinstone J.G."/>
            <person name="Noble R."/>
            <person name="Van Der Wolf J."/>
        </authorList>
    </citation>
    <scope>NUCLEOTIDE SEQUENCE [LARGE SCALE GENOMIC DNA]</scope>
    <source>
        <strain evidence="1 2">B7002</strain>
    </source>
</reference>
<dbReference type="EMBL" id="JACAOZ010000002">
    <property type="protein sequence ID" value="NVZ54736.1"/>
    <property type="molecule type" value="Genomic_DNA"/>
</dbReference>
<evidence type="ECO:0000313" key="1">
    <source>
        <dbReference type="EMBL" id="NVZ54736.1"/>
    </source>
</evidence>
<dbReference type="Proteomes" id="UP000560470">
    <property type="component" value="Unassembled WGS sequence"/>
</dbReference>
<proteinExistence type="predicted"/>
<gene>
    <name evidence="1" type="ORF">HX797_00545</name>
</gene>
<dbReference type="Pfam" id="PF14350">
    <property type="entry name" value="Beta_protein"/>
    <property type="match status" value="1"/>
</dbReference>
<dbReference type="AlphaFoldDB" id="A0A7Y7V4F7"/>
<sequence length="354" mass="40185">MIKYSPFLKLKLNEAKALEELPSHIAGQIRPLFDIPRTTKIQSEAGIIKRIDMGLKCLKNLYEEKHAIEFYIDNHDIDDDVHLSGMHQYEYILSRFFDFNPIPVLALDRNANHNTAAFSYLAKKGGKVAIRLQREDIESYKLTKSDIVSLYGEIAKYNVTEVHLLLDLRVISDVNSDFAIVNSFLDGFTKDFSYGNLIVSGSIIPSNIAGLIGTSKQLHVPRNEKLVWNRVVSKFPVQFGDYGVVSPDYSDADLDPKLLRLVSTPKVFYPYADSFFILRGSSLHTNPKGNNQFFDIADMIVPESFYRTMTYSYGDKYIHDRSYLSAKKPVKAGSQGSWIKGMLCAHITYIVKTI</sequence>
<accession>A0A7Y7V4F7</accession>
<organism evidence="1 2">
    <name type="scientific">Pseudomonas edaphica</name>
    <dbReference type="NCBI Taxonomy" id="2006980"/>
    <lineage>
        <taxon>Bacteria</taxon>
        <taxon>Pseudomonadati</taxon>
        <taxon>Pseudomonadota</taxon>
        <taxon>Gammaproteobacteria</taxon>
        <taxon>Pseudomonadales</taxon>
        <taxon>Pseudomonadaceae</taxon>
        <taxon>Pseudomonas</taxon>
    </lineage>
</organism>
<dbReference type="InterPro" id="IPR025683">
    <property type="entry name" value="Protein_beta"/>
</dbReference>
<protein>
    <submittedName>
        <fullName evidence="1">Beta family protein</fullName>
    </submittedName>
</protein>
<name>A0A7Y7V4F7_9PSED</name>
<comment type="caution">
    <text evidence="1">The sequence shown here is derived from an EMBL/GenBank/DDBJ whole genome shotgun (WGS) entry which is preliminary data.</text>
</comment>